<dbReference type="EMBL" id="UOFR01000008">
    <property type="protein sequence ID" value="VAW90945.1"/>
    <property type="molecule type" value="Genomic_DNA"/>
</dbReference>
<keyword evidence="2" id="KW-1003">Cell membrane</keyword>
<feature type="transmembrane region" description="Helical" evidence="6">
    <location>
        <begin position="44"/>
        <end position="66"/>
    </location>
</feature>
<dbReference type="PANTHER" id="PTHR30086:SF20">
    <property type="entry name" value="ARGININE EXPORTER PROTEIN ARGO-RELATED"/>
    <property type="match status" value="1"/>
</dbReference>
<dbReference type="GO" id="GO:0005886">
    <property type="term" value="C:plasma membrane"/>
    <property type="evidence" value="ECO:0007669"/>
    <property type="project" value="UniProtKB-SubCell"/>
</dbReference>
<evidence type="ECO:0000256" key="3">
    <source>
        <dbReference type="ARBA" id="ARBA00022692"/>
    </source>
</evidence>
<name>A0A3B0ZC13_9ZZZZ</name>
<keyword evidence="5 6" id="KW-0472">Membrane</keyword>
<comment type="subcellular location">
    <subcellularLocation>
        <location evidence="1">Cell membrane</location>
        <topology evidence="1">Multi-pass membrane protein</topology>
    </subcellularLocation>
</comment>
<proteinExistence type="predicted"/>
<organism evidence="7">
    <name type="scientific">hydrothermal vent metagenome</name>
    <dbReference type="NCBI Taxonomy" id="652676"/>
    <lineage>
        <taxon>unclassified sequences</taxon>
        <taxon>metagenomes</taxon>
        <taxon>ecological metagenomes</taxon>
    </lineage>
</organism>
<accession>A0A3B0ZC13</accession>
<reference evidence="7" key="1">
    <citation type="submission" date="2018-06" db="EMBL/GenBank/DDBJ databases">
        <authorList>
            <person name="Zhirakovskaya E."/>
        </authorList>
    </citation>
    <scope>NUCLEOTIDE SEQUENCE</scope>
</reference>
<sequence>MEFSLTLLNIVAMFLAMVALAVVPDSSTITVVARSMSSGIKHALIIIAGIAAGDYIFIIIAIYGLASLAGTMGAYFEVIKYLAGGYLIVLGGLLWKSKPQQVELKDITEVSWLSNFLTGFFITLGDPKAIIFYMSFLNAFLDVKKATVFDTMTIMLLVTIVLFGVKLGYAYMGVKAKLLFDSQTAKQRINIFAGSVMMVTGFYLIIKI</sequence>
<evidence type="ECO:0000256" key="1">
    <source>
        <dbReference type="ARBA" id="ARBA00004651"/>
    </source>
</evidence>
<feature type="transmembrane region" description="Helical" evidence="6">
    <location>
        <begin position="148"/>
        <end position="169"/>
    </location>
</feature>
<evidence type="ECO:0000256" key="6">
    <source>
        <dbReference type="SAM" id="Phobius"/>
    </source>
</evidence>
<evidence type="ECO:0000256" key="4">
    <source>
        <dbReference type="ARBA" id="ARBA00022989"/>
    </source>
</evidence>
<feature type="transmembrane region" description="Helical" evidence="6">
    <location>
        <begin position="78"/>
        <end position="95"/>
    </location>
</feature>
<keyword evidence="4 6" id="KW-1133">Transmembrane helix</keyword>
<dbReference type="InterPro" id="IPR001123">
    <property type="entry name" value="LeuE-type"/>
</dbReference>
<feature type="transmembrane region" description="Helical" evidence="6">
    <location>
        <begin position="116"/>
        <end position="136"/>
    </location>
</feature>
<dbReference type="Pfam" id="PF01810">
    <property type="entry name" value="LysE"/>
    <property type="match status" value="1"/>
</dbReference>
<feature type="transmembrane region" description="Helical" evidence="6">
    <location>
        <begin position="6"/>
        <end position="23"/>
    </location>
</feature>
<dbReference type="AlphaFoldDB" id="A0A3B0ZC13"/>
<gene>
    <name evidence="7" type="ORF">MNBD_GAMMA21-2264</name>
</gene>
<feature type="transmembrane region" description="Helical" evidence="6">
    <location>
        <begin position="189"/>
        <end position="206"/>
    </location>
</feature>
<dbReference type="GO" id="GO:0015171">
    <property type="term" value="F:amino acid transmembrane transporter activity"/>
    <property type="evidence" value="ECO:0007669"/>
    <property type="project" value="TreeGrafter"/>
</dbReference>
<evidence type="ECO:0000313" key="7">
    <source>
        <dbReference type="EMBL" id="VAW90945.1"/>
    </source>
</evidence>
<evidence type="ECO:0000256" key="2">
    <source>
        <dbReference type="ARBA" id="ARBA00022475"/>
    </source>
</evidence>
<keyword evidence="3 6" id="KW-0812">Transmembrane</keyword>
<evidence type="ECO:0000256" key="5">
    <source>
        <dbReference type="ARBA" id="ARBA00023136"/>
    </source>
</evidence>
<protein>
    <recommendedName>
        <fullName evidence="8">Threonine efflux protein</fullName>
    </recommendedName>
</protein>
<evidence type="ECO:0008006" key="8">
    <source>
        <dbReference type="Google" id="ProtNLM"/>
    </source>
</evidence>
<dbReference type="PANTHER" id="PTHR30086">
    <property type="entry name" value="ARGININE EXPORTER PROTEIN ARGO"/>
    <property type="match status" value="1"/>
</dbReference>